<evidence type="ECO:0008006" key="3">
    <source>
        <dbReference type="Google" id="ProtNLM"/>
    </source>
</evidence>
<dbReference type="RefSeq" id="WP_108903183.1">
    <property type="nucleotide sequence ID" value="NZ_CP029187.1"/>
</dbReference>
<dbReference type="InterPro" id="IPR058148">
    <property type="entry name" value="M949_RS01915-like_dom"/>
</dbReference>
<gene>
    <name evidence="1" type="ORF">HYN49_05480</name>
</gene>
<reference evidence="1 2" key="1">
    <citation type="submission" date="2018-05" db="EMBL/GenBank/DDBJ databases">
        <title>Genome sequencing of Flavobacterium sp. HYN0049.</title>
        <authorList>
            <person name="Yi H."/>
            <person name="Baek C."/>
        </authorList>
    </citation>
    <scope>NUCLEOTIDE SEQUENCE [LARGE SCALE GENOMIC DNA]</scope>
    <source>
        <strain evidence="1 2">HYN0049</strain>
    </source>
</reference>
<dbReference type="EMBL" id="CP029187">
    <property type="protein sequence ID" value="AWI25392.1"/>
    <property type="molecule type" value="Genomic_DNA"/>
</dbReference>
<evidence type="ECO:0000313" key="1">
    <source>
        <dbReference type="EMBL" id="AWI25392.1"/>
    </source>
</evidence>
<accession>A0A2S1SGB2</accession>
<dbReference type="Proteomes" id="UP000244937">
    <property type="component" value="Chromosome"/>
</dbReference>
<proteinExistence type="predicted"/>
<organism evidence="1 2">
    <name type="scientific">Flavobacterium pallidum</name>
    <dbReference type="NCBI Taxonomy" id="2172098"/>
    <lineage>
        <taxon>Bacteria</taxon>
        <taxon>Pseudomonadati</taxon>
        <taxon>Bacteroidota</taxon>
        <taxon>Flavobacteriia</taxon>
        <taxon>Flavobacteriales</taxon>
        <taxon>Flavobacteriaceae</taxon>
        <taxon>Flavobacterium</taxon>
    </lineage>
</organism>
<keyword evidence="2" id="KW-1185">Reference proteome</keyword>
<dbReference type="KEGG" id="fpal:HYN49_05480"/>
<dbReference type="AlphaFoldDB" id="A0A2S1SGB2"/>
<name>A0A2S1SGB2_9FLAO</name>
<evidence type="ECO:0000313" key="2">
    <source>
        <dbReference type="Proteomes" id="UP000244937"/>
    </source>
</evidence>
<dbReference type="OrthoDB" id="8585774at2"/>
<sequence>MKVRYLLLLLFSPFIFGQAKIITKDIWQKDLPKGFSFSGQFVKGLQWKDAHGDNMLLLTETGIYKSGDNKNAEVFAYHFLNGAADPDWKVYDFEKGCPLDVEASFIDRAIAVTDLDGDKTTEIWLVYKMACRGDISPRAMKIVIYEGQQKYAMRGEERLIMGDQVTGGEYEFDAAFNTLPQKIKDYAVKQWKRYAKWRM</sequence>
<dbReference type="NCBIfam" id="NF046077">
    <property type="entry name" value="LPS_M949_RS01915"/>
    <property type="match status" value="1"/>
</dbReference>
<protein>
    <recommendedName>
        <fullName evidence="3">VCBS repeat-containing protein</fullName>
    </recommendedName>
</protein>